<dbReference type="InterPro" id="IPR041289">
    <property type="entry name" value="Bact_RF_family3"/>
</dbReference>
<name>A0A1J5TMG1_9ZZZZ</name>
<protein>
    <submittedName>
        <fullName evidence="1">Uncharacterized protein</fullName>
    </submittedName>
</protein>
<sequence>MKTVVGLEIREVLQEVYYRPAVTIFMPFEPKMNSKTEIFHCLKTATDKVEKELQENYPEEIYSLVLHKLKSIIKGLNYYTYKKSIAIYVSPVFEKVLYLDIALEEKIIIEESFEIRDLVFSKKQTHKYLVLVLSEKESRIYLGNSTIFARIVSNTPELDYADLNGLPEPKEIKLNRFLHHADNVLDIVLNAYHLPLFVLGSETITERFKQITRHKIAVIEYLNDNHQTLTEDEIRKIVEPHINDWKNVHRKDLLNQLEEARYYNRLAIGMKEVWHEAVSHNGRLLVVEKNYMYAAHTGSSDDWIYNRSGNKFSYIKDAVDDVIEMVLENGGDVEFIDKDMLTQYKKIALIKLY</sequence>
<dbReference type="AlphaFoldDB" id="A0A1J5TMG1"/>
<accession>A0A1J5TMG1</accession>
<evidence type="ECO:0000313" key="1">
    <source>
        <dbReference type="EMBL" id="OIR13198.1"/>
    </source>
</evidence>
<reference evidence="1" key="1">
    <citation type="submission" date="2016-10" db="EMBL/GenBank/DDBJ databases">
        <title>Sequence of Gallionella enrichment culture.</title>
        <authorList>
            <person name="Poehlein A."/>
            <person name="Muehling M."/>
            <person name="Daniel R."/>
        </authorList>
    </citation>
    <scope>NUCLEOTIDE SEQUENCE</scope>
</reference>
<dbReference type="EMBL" id="MLJW01000015">
    <property type="protein sequence ID" value="OIR13198.1"/>
    <property type="molecule type" value="Genomic_DNA"/>
</dbReference>
<gene>
    <name evidence="1" type="ORF">GALL_55830</name>
</gene>
<comment type="caution">
    <text evidence="1">The sequence shown here is derived from an EMBL/GenBank/DDBJ whole genome shotgun (WGS) entry which is preliminary data.</text>
</comment>
<proteinExistence type="predicted"/>
<organism evidence="1">
    <name type="scientific">mine drainage metagenome</name>
    <dbReference type="NCBI Taxonomy" id="410659"/>
    <lineage>
        <taxon>unclassified sequences</taxon>
        <taxon>metagenomes</taxon>
        <taxon>ecological metagenomes</taxon>
    </lineage>
</organism>
<dbReference type="Pfam" id="PF18845">
    <property type="entry name" value="baeRF_family3"/>
    <property type="match status" value="1"/>
</dbReference>